<protein>
    <submittedName>
        <fullName evidence="2">Uncharacterized protein</fullName>
    </submittedName>
</protein>
<feature type="region of interest" description="Disordered" evidence="1">
    <location>
        <begin position="106"/>
        <end position="166"/>
    </location>
</feature>
<feature type="compositionally biased region" description="Basic and acidic residues" evidence="1">
    <location>
        <begin position="294"/>
        <end position="316"/>
    </location>
</feature>
<organism evidence="2 3">
    <name type="scientific">Talaromyces proteolyticus</name>
    <dbReference type="NCBI Taxonomy" id="1131652"/>
    <lineage>
        <taxon>Eukaryota</taxon>
        <taxon>Fungi</taxon>
        <taxon>Dikarya</taxon>
        <taxon>Ascomycota</taxon>
        <taxon>Pezizomycotina</taxon>
        <taxon>Eurotiomycetes</taxon>
        <taxon>Eurotiomycetidae</taxon>
        <taxon>Eurotiales</taxon>
        <taxon>Trichocomaceae</taxon>
        <taxon>Talaromyces</taxon>
        <taxon>Talaromyces sect. Bacilispori</taxon>
    </lineage>
</organism>
<accession>A0AAD4PX41</accession>
<dbReference type="AlphaFoldDB" id="A0AAD4PX41"/>
<dbReference type="GeneID" id="70244643"/>
<sequence length="332" mass="36768">MQSSHSETSSLKAGRRVLGEKTTNASLTPSTRRKLELQKSTIDAIPFTKFSELREDCTTSSEPHHAGQKRTIDNVIEDVENDQPRKVPMMTYQSETGKDFQIFDESARSVSPQRENVPTTDITTKQVSNGLQSPQKEDIPLQALSEESSNGKLAESASSVPTEPAARRIFIQEPRLTSFKKAALVKKRLQSAMHRVGKNPLDRALSQFEASSRRPFLTTITSSSNSSSFRTGTTSQTSPKQKRVLLPPLPIQPRSRPVRSSARGSIPSPTSDPGDNTSQGEREEDEEETPKAQAETRQRPYVDVDEIKDVQGGEENALDKFVKLTQSSTQLD</sequence>
<feature type="region of interest" description="Disordered" evidence="1">
    <location>
        <begin position="1"/>
        <end position="32"/>
    </location>
</feature>
<name>A0AAD4PX41_9EURO</name>
<feature type="compositionally biased region" description="Low complexity" evidence="1">
    <location>
        <begin position="218"/>
        <end position="235"/>
    </location>
</feature>
<feature type="compositionally biased region" description="Polar residues" evidence="1">
    <location>
        <begin position="145"/>
        <end position="161"/>
    </location>
</feature>
<dbReference type="Proteomes" id="UP001201262">
    <property type="component" value="Unassembled WGS sequence"/>
</dbReference>
<feature type="compositionally biased region" description="Basic and acidic residues" evidence="1">
    <location>
        <begin position="55"/>
        <end position="65"/>
    </location>
</feature>
<dbReference type="EMBL" id="JAJTJA010000010">
    <property type="protein sequence ID" value="KAH8692701.1"/>
    <property type="molecule type" value="Genomic_DNA"/>
</dbReference>
<feature type="compositionally biased region" description="Polar residues" evidence="1">
    <location>
        <begin position="21"/>
        <end position="30"/>
    </location>
</feature>
<feature type="region of interest" description="Disordered" evidence="1">
    <location>
        <begin position="206"/>
        <end position="316"/>
    </location>
</feature>
<reference evidence="2" key="1">
    <citation type="submission" date="2021-12" db="EMBL/GenBank/DDBJ databases">
        <title>Convergent genome expansion in fungi linked to evolution of root-endophyte symbiosis.</title>
        <authorList>
            <consortium name="DOE Joint Genome Institute"/>
            <person name="Ke Y.-H."/>
            <person name="Bonito G."/>
            <person name="Liao H.-L."/>
            <person name="Looney B."/>
            <person name="Rojas-Flechas A."/>
            <person name="Nash J."/>
            <person name="Hameed K."/>
            <person name="Schadt C."/>
            <person name="Martin F."/>
            <person name="Crous P.W."/>
            <person name="Miettinen O."/>
            <person name="Magnuson J.K."/>
            <person name="Labbe J."/>
            <person name="Jacobson D."/>
            <person name="Doktycz M.J."/>
            <person name="Veneault-Fourrey C."/>
            <person name="Kuo A."/>
            <person name="Mondo S."/>
            <person name="Calhoun S."/>
            <person name="Riley R."/>
            <person name="Ohm R."/>
            <person name="LaButti K."/>
            <person name="Andreopoulos B."/>
            <person name="Pangilinan J."/>
            <person name="Nolan M."/>
            <person name="Tritt A."/>
            <person name="Clum A."/>
            <person name="Lipzen A."/>
            <person name="Daum C."/>
            <person name="Barry K."/>
            <person name="Grigoriev I.V."/>
            <person name="Vilgalys R."/>
        </authorList>
    </citation>
    <scope>NUCLEOTIDE SEQUENCE</scope>
    <source>
        <strain evidence="2">PMI_201</strain>
    </source>
</reference>
<feature type="compositionally biased region" description="Polar residues" evidence="1">
    <location>
        <begin position="108"/>
        <end position="134"/>
    </location>
</feature>
<gene>
    <name evidence="2" type="ORF">BGW36DRAFT_362251</name>
</gene>
<keyword evidence="3" id="KW-1185">Reference proteome</keyword>
<evidence type="ECO:0000256" key="1">
    <source>
        <dbReference type="SAM" id="MobiDB-lite"/>
    </source>
</evidence>
<comment type="caution">
    <text evidence="2">The sequence shown here is derived from an EMBL/GenBank/DDBJ whole genome shotgun (WGS) entry which is preliminary data.</text>
</comment>
<feature type="compositionally biased region" description="Polar residues" evidence="1">
    <location>
        <begin position="1"/>
        <end position="11"/>
    </location>
</feature>
<evidence type="ECO:0000313" key="2">
    <source>
        <dbReference type="EMBL" id="KAH8692701.1"/>
    </source>
</evidence>
<evidence type="ECO:0000313" key="3">
    <source>
        <dbReference type="Proteomes" id="UP001201262"/>
    </source>
</evidence>
<feature type="region of interest" description="Disordered" evidence="1">
    <location>
        <begin position="55"/>
        <end position="86"/>
    </location>
</feature>
<feature type="compositionally biased region" description="Polar residues" evidence="1">
    <location>
        <begin position="267"/>
        <end position="279"/>
    </location>
</feature>
<dbReference type="RefSeq" id="XP_046068574.1">
    <property type="nucleotide sequence ID" value="XM_046214356.1"/>
</dbReference>
<proteinExistence type="predicted"/>